<keyword evidence="1" id="KW-1133">Transmembrane helix</keyword>
<gene>
    <name evidence="2" type="ORF">PXEA_LOCUS7277</name>
</gene>
<evidence type="ECO:0000313" key="2">
    <source>
        <dbReference type="EMBL" id="VEL13837.1"/>
    </source>
</evidence>
<keyword evidence="1" id="KW-0812">Transmembrane</keyword>
<sequence>MSINDYLRFNRGQCSAMGGTTTFIGLAPFPQPLWDVILNTSGQPRRSTPSEVAMILALCESVGRARVGSGREGSDPGELARGTGVIEAKVLASGFLLRLLVCLVWIFVSSLAVLLDIAFMATALHYIATVLSLNSSF</sequence>
<evidence type="ECO:0000313" key="3">
    <source>
        <dbReference type="Proteomes" id="UP000784294"/>
    </source>
</evidence>
<feature type="transmembrane region" description="Helical" evidence="1">
    <location>
        <begin position="95"/>
        <end position="128"/>
    </location>
</feature>
<protein>
    <submittedName>
        <fullName evidence="2">Uncharacterized protein</fullName>
    </submittedName>
</protein>
<reference evidence="2" key="1">
    <citation type="submission" date="2018-11" db="EMBL/GenBank/DDBJ databases">
        <authorList>
            <consortium name="Pathogen Informatics"/>
        </authorList>
    </citation>
    <scope>NUCLEOTIDE SEQUENCE</scope>
</reference>
<keyword evidence="1" id="KW-0472">Membrane</keyword>
<evidence type="ECO:0000256" key="1">
    <source>
        <dbReference type="SAM" id="Phobius"/>
    </source>
</evidence>
<accession>A0A3S5A395</accession>
<dbReference type="AlphaFoldDB" id="A0A3S5A395"/>
<dbReference type="EMBL" id="CAAALY010019100">
    <property type="protein sequence ID" value="VEL13837.1"/>
    <property type="molecule type" value="Genomic_DNA"/>
</dbReference>
<keyword evidence="3" id="KW-1185">Reference proteome</keyword>
<name>A0A3S5A395_9PLAT</name>
<organism evidence="2 3">
    <name type="scientific">Protopolystoma xenopodis</name>
    <dbReference type="NCBI Taxonomy" id="117903"/>
    <lineage>
        <taxon>Eukaryota</taxon>
        <taxon>Metazoa</taxon>
        <taxon>Spiralia</taxon>
        <taxon>Lophotrochozoa</taxon>
        <taxon>Platyhelminthes</taxon>
        <taxon>Monogenea</taxon>
        <taxon>Polyopisthocotylea</taxon>
        <taxon>Polystomatidea</taxon>
        <taxon>Polystomatidae</taxon>
        <taxon>Protopolystoma</taxon>
    </lineage>
</organism>
<proteinExistence type="predicted"/>
<comment type="caution">
    <text evidence="2">The sequence shown here is derived from an EMBL/GenBank/DDBJ whole genome shotgun (WGS) entry which is preliminary data.</text>
</comment>
<dbReference type="Proteomes" id="UP000784294">
    <property type="component" value="Unassembled WGS sequence"/>
</dbReference>